<proteinExistence type="predicted"/>
<evidence type="ECO:0000256" key="3">
    <source>
        <dbReference type="ARBA" id="ARBA00022729"/>
    </source>
</evidence>
<protein>
    <submittedName>
        <fullName evidence="7">Peptidase S10</fullName>
    </submittedName>
</protein>
<evidence type="ECO:0000256" key="1">
    <source>
        <dbReference type="ARBA" id="ARBA00022645"/>
    </source>
</evidence>
<dbReference type="SUPFAM" id="SSF53474">
    <property type="entry name" value="alpha/beta-Hydrolases"/>
    <property type="match status" value="1"/>
</dbReference>
<keyword evidence="5" id="KW-0325">Glycoprotein</keyword>
<dbReference type="PANTHER" id="PTHR11802">
    <property type="entry name" value="SERINE PROTEASE FAMILY S10 SERINE CARBOXYPEPTIDASE"/>
    <property type="match status" value="1"/>
</dbReference>
<dbReference type="Proteomes" id="UP000662873">
    <property type="component" value="Chromosome"/>
</dbReference>
<evidence type="ECO:0000313" key="8">
    <source>
        <dbReference type="Proteomes" id="UP000662873"/>
    </source>
</evidence>
<dbReference type="EMBL" id="AP021858">
    <property type="protein sequence ID" value="BBO23960.1"/>
    <property type="molecule type" value="Genomic_DNA"/>
</dbReference>
<dbReference type="PANTHER" id="PTHR11802:SF3">
    <property type="entry name" value="RETINOID-INDUCIBLE SERINE CARBOXYPEPTIDASE"/>
    <property type="match status" value="1"/>
</dbReference>
<dbReference type="Pfam" id="PF00450">
    <property type="entry name" value="Peptidase_S10"/>
    <property type="match status" value="1"/>
</dbReference>
<dbReference type="KEGG" id="npy:NPRO_15550"/>
<evidence type="ECO:0000256" key="6">
    <source>
        <dbReference type="SAM" id="MobiDB-lite"/>
    </source>
</evidence>
<name>A0A809R8Y3_9BACT</name>
<keyword evidence="3" id="KW-0732">Signal</keyword>
<evidence type="ECO:0000256" key="5">
    <source>
        <dbReference type="ARBA" id="ARBA00023180"/>
    </source>
</evidence>
<gene>
    <name evidence="7" type="ORF">NPRO_15550</name>
</gene>
<dbReference type="InterPro" id="IPR029058">
    <property type="entry name" value="AB_hydrolase_fold"/>
</dbReference>
<feature type="compositionally biased region" description="Basic and acidic residues" evidence="6">
    <location>
        <begin position="1"/>
        <end position="10"/>
    </location>
</feature>
<dbReference type="InterPro" id="IPR001563">
    <property type="entry name" value="Peptidase_S10"/>
</dbReference>
<accession>A0A809R8Y3</accession>
<evidence type="ECO:0000256" key="4">
    <source>
        <dbReference type="ARBA" id="ARBA00022801"/>
    </source>
</evidence>
<keyword evidence="4" id="KW-0378">Hydrolase</keyword>
<feature type="region of interest" description="Disordered" evidence="6">
    <location>
        <begin position="1"/>
        <end position="26"/>
    </location>
</feature>
<sequence>MSEPNEKQESPTDAAPLTEESPVVTDHSMQIAGRKLEYTVTAGRMPLRDAKGEIEAQMFYMAYTKSVDGDPAQRPLMFSFNGGPGSPSLWLHFGALGPKKVHLLEDGQMPAPPYRLVDNPHTWLEHTDLVFIDPVGTGYSRARTPEVSERMWGVQGDIESVAEFIRMYLARNMRWTSPLFIVGESYGTTRAAGLSSYLVERGIAMNGIVLVSSILNFQTARFFKGNDLPYVLFLPTYTATAFYHGKLDKRLSQDLKSTLKAVEAFAMGEYSEALAKGDRLTDRERSRVRAKLCQFTGLKREFVENRELRIEIHSFCKELLRDRKRTVGRLDSRFIGIDELAAREKPEHDPSMSAIMPPFTSTANQYMRRDLKYESDLVYHVFKGIEKPWNWGSAGEGFPDTSESLRSAMSKNPYMKVYVASGYYDLATPYFATEYTLAHMGLDPSLRTNIFTGEYEAGHMMYIHSPCLEQLKGDIGRFIESNSGA</sequence>
<keyword evidence="2" id="KW-0645">Protease</keyword>
<dbReference type="GO" id="GO:0006508">
    <property type="term" value="P:proteolysis"/>
    <property type="evidence" value="ECO:0007669"/>
    <property type="project" value="UniProtKB-KW"/>
</dbReference>
<dbReference type="Gene3D" id="3.40.50.1820">
    <property type="entry name" value="alpha/beta hydrolase"/>
    <property type="match status" value="1"/>
</dbReference>
<dbReference type="GO" id="GO:0004185">
    <property type="term" value="F:serine-type carboxypeptidase activity"/>
    <property type="evidence" value="ECO:0007669"/>
    <property type="project" value="InterPro"/>
</dbReference>
<reference evidence="7" key="1">
    <citation type="journal article" name="DNA Res.">
        <title>The physiological potential of anammox bacteria as revealed by their core genome structure.</title>
        <authorList>
            <person name="Okubo T."/>
            <person name="Toyoda A."/>
            <person name="Fukuhara K."/>
            <person name="Uchiyama I."/>
            <person name="Harigaya Y."/>
            <person name="Kuroiwa M."/>
            <person name="Suzuki T."/>
            <person name="Murakami Y."/>
            <person name="Suwa Y."/>
            <person name="Takami H."/>
        </authorList>
    </citation>
    <scope>NUCLEOTIDE SEQUENCE</scope>
    <source>
        <strain evidence="7">317325-2</strain>
    </source>
</reference>
<organism evidence="7 8">
    <name type="scientific">Candidatus Nitrosymbiomonas proteolyticus</name>
    <dbReference type="NCBI Taxonomy" id="2608984"/>
    <lineage>
        <taxon>Bacteria</taxon>
        <taxon>Bacillati</taxon>
        <taxon>Armatimonadota</taxon>
        <taxon>Armatimonadota incertae sedis</taxon>
        <taxon>Candidatus Nitrosymbiomonas</taxon>
    </lineage>
</organism>
<keyword evidence="1" id="KW-0121">Carboxypeptidase</keyword>
<dbReference type="AlphaFoldDB" id="A0A809R8Y3"/>
<evidence type="ECO:0000256" key="2">
    <source>
        <dbReference type="ARBA" id="ARBA00022670"/>
    </source>
</evidence>
<evidence type="ECO:0000313" key="7">
    <source>
        <dbReference type="EMBL" id="BBO23960.1"/>
    </source>
</evidence>